<comment type="caution">
    <text evidence="2">The sequence shown here is derived from an EMBL/GenBank/DDBJ whole genome shotgun (WGS) entry which is preliminary data.</text>
</comment>
<proteinExistence type="predicted"/>
<reference evidence="2 3" key="1">
    <citation type="submission" date="2024-06" db="EMBL/GenBank/DDBJ databases">
        <title>The Natural Products Discovery Center: Release of the First 8490 Sequenced Strains for Exploring Actinobacteria Biosynthetic Diversity.</title>
        <authorList>
            <person name="Kalkreuter E."/>
            <person name="Kautsar S.A."/>
            <person name="Yang D."/>
            <person name="Bader C.D."/>
            <person name="Teijaro C.N."/>
            <person name="Fluegel L."/>
            <person name="Davis C.M."/>
            <person name="Simpson J.R."/>
            <person name="Lauterbach L."/>
            <person name="Steele A.D."/>
            <person name="Gui C."/>
            <person name="Meng S."/>
            <person name="Li G."/>
            <person name="Viehrig K."/>
            <person name="Ye F."/>
            <person name="Su P."/>
            <person name="Kiefer A.F."/>
            <person name="Nichols A."/>
            <person name="Cepeda A.J."/>
            <person name="Yan W."/>
            <person name="Fan B."/>
            <person name="Jiang Y."/>
            <person name="Adhikari A."/>
            <person name="Zheng C.-J."/>
            <person name="Schuster L."/>
            <person name="Cowan T.M."/>
            <person name="Smanski M.J."/>
            <person name="Chevrette M.G."/>
            <person name="De Carvalho L.P.S."/>
            <person name="Shen B."/>
        </authorList>
    </citation>
    <scope>NUCLEOTIDE SEQUENCE [LARGE SCALE GENOMIC DNA]</scope>
    <source>
        <strain evidence="2 3">NPDC048946</strain>
    </source>
</reference>
<sequence>MPVTPAAEDVELPYGYVMPEIPDDASDEDVAAILDRFPGQPGGGMSDEHARDLFAHLNARIADGEASSASPSFTTSTPSWGGGRHVSRRLPS</sequence>
<dbReference type="EMBL" id="JBEZFP010000034">
    <property type="protein sequence ID" value="MEU8134940.1"/>
    <property type="molecule type" value="Genomic_DNA"/>
</dbReference>
<dbReference type="RefSeq" id="WP_358354046.1">
    <property type="nucleotide sequence ID" value="NZ_JBEZFP010000034.1"/>
</dbReference>
<keyword evidence="3" id="KW-1185">Reference proteome</keyword>
<name>A0ABV3DGQ9_9ACTN</name>
<feature type="compositionally biased region" description="Low complexity" evidence="1">
    <location>
        <begin position="66"/>
        <end position="79"/>
    </location>
</feature>
<evidence type="ECO:0000313" key="3">
    <source>
        <dbReference type="Proteomes" id="UP001551482"/>
    </source>
</evidence>
<evidence type="ECO:0000256" key="1">
    <source>
        <dbReference type="SAM" id="MobiDB-lite"/>
    </source>
</evidence>
<accession>A0ABV3DGQ9</accession>
<organism evidence="2 3">
    <name type="scientific">Streptodolium elevatio</name>
    <dbReference type="NCBI Taxonomy" id="3157996"/>
    <lineage>
        <taxon>Bacteria</taxon>
        <taxon>Bacillati</taxon>
        <taxon>Actinomycetota</taxon>
        <taxon>Actinomycetes</taxon>
        <taxon>Kitasatosporales</taxon>
        <taxon>Streptomycetaceae</taxon>
        <taxon>Streptodolium</taxon>
    </lineage>
</organism>
<feature type="region of interest" description="Disordered" evidence="1">
    <location>
        <begin position="64"/>
        <end position="92"/>
    </location>
</feature>
<gene>
    <name evidence="2" type="ORF">AB0C36_15645</name>
</gene>
<dbReference type="Proteomes" id="UP001551482">
    <property type="component" value="Unassembled WGS sequence"/>
</dbReference>
<evidence type="ECO:0000313" key="2">
    <source>
        <dbReference type="EMBL" id="MEU8134940.1"/>
    </source>
</evidence>
<protein>
    <submittedName>
        <fullName evidence="2">Uncharacterized protein</fullName>
    </submittedName>
</protein>